<feature type="binding site" evidence="15">
    <location>
        <position position="43"/>
    </location>
    <ligand>
        <name>Mg(2+)</name>
        <dbReference type="ChEBI" id="CHEBI:18420"/>
    </ligand>
</feature>
<keyword evidence="12 15" id="KW-0378">Hydrolase</keyword>
<comment type="subcellular location">
    <subcellularLocation>
        <location evidence="2 15">Cytoplasm</location>
    </subcellularLocation>
</comment>
<keyword evidence="6 15" id="KW-0698">rRNA processing</keyword>
<evidence type="ECO:0000259" key="17">
    <source>
        <dbReference type="PROSITE" id="PS50142"/>
    </source>
</evidence>
<keyword evidence="13 15" id="KW-0460">Magnesium</keyword>
<keyword evidence="14 15" id="KW-0694">RNA-binding</keyword>
<keyword evidence="15" id="KW-0699">rRNA-binding</keyword>
<evidence type="ECO:0000256" key="12">
    <source>
        <dbReference type="ARBA" id="ARBA00022801"/>
    </source>
</evidence>
<evidence type="ECO:0000259" key="16">
    <source>
        <dbReference type="PROSITE" id="PS50137"/>
    </source>
</evidence>
<keyword evidence="9 15" id="KW-0540">Nuclease</keyword>
<evidence type="ECO:0000313" key="19">
    <source>
        <dbReference type="Proteomes" id="UP000620366"/>
    </source>
</evidence>
<dbReference type="Pfam" id="PF14622">
    <property type="entry name" value="Ribonucleas_3_3"/>
    <property type="match status" value="1"/>
</dbReference>
<dbReference type="RefSeq" id="WP_249298854.1">
    <property type="nucleotide sequence ID" value="NZ_JACRSP010000001.1"/>
</dbReference>
<dbReference type="EC" id="3.1.26.3" evidence="15"/>
<evidence type="ECO:0000256" key="3">
    <source>
        <dbReference type="ARBA" id="ARBA00010183"/>
    </source>
</evidence>
<organism evidence="18 19">
    <name type="scientific">Feifania hominis</name>
    <dbReference type="NCBI Taxonomy" id="2763660"/>
    <lineage>
        <taxon>Bacteria</taxon>
        <taxon>Bacillati</taxon>
        <taxon>Bacillota</taxon>
        <taxon>Clostridia</taxon>
        <taxon>Eubacteriales</taxon>
        <taxon>Feifaniaceae</taxon>
        <taxon>Feifania</taxon>
    </lineage>
</organism>
<dbReference type="Pfam" id="PF00035">
    <property type="entry name" value="dsrm"/>
    <property type="match status" value="1"/>
</dbReference>
<dbReference type="GO" id="GO:0003725">
    <property type="term" value="F:double-stranded RNA binding"/>
    <property type="evidence" value="ECO:0007669"/>
    <property type="project" value="TreeGrafter"/>
</dbReference>
<comment type="cofactor">
    <cofactor evidence="15">
        <name>Mg(2+)</name>
        <dbReference type="ChEBI" id="CHEBI:18420"/>
    </cofactor>
</comment>
<dbReference type="PANTHER" id="PTHR11207:SF0">
    <property type="entry name" value="RIBONUCLEASE 3"/>
    <property type="match status" value="1"/>
</dbReference>
<dbReference type="FunFam" id="3.30.160.20:FF:000003">
    <property type="entry name" value="Ribonuclease 3"/>
    <property type="match status" value="1"/>
</dbReference>
<evidence type="ECO:0000256" key="11">
    <source>
        <dbReference type="ARBA" id="ARBA00022759"/>
    </source>
</evidence>
<dbReference type="PROSITE" id="PS50142">
    <property type="entry name" value="RNASE_3_2"/>
    <property type="match status" value="1"/>
</dbReference>
<evidence type="ECO:0000256" key="5">
    <source>
        <dbReference type="ARBA" id="ARBA00022490"/>
    </source>
</evidence>
<keyword evidence="19" id="KW-1185">Reference proteome</keyword>
<feature type="domain" description="RNase III" evidence="17">
    <location>
        <begin position="1"/>
        <end position="130"/>
    </location>
</feature>
<evidence type="ECO:0000256" key="1">
    <source>
        <dbReference type="ARBA" id="ARBA00000109"/>
    </source>
</evidence>
<dbReference type="InterPro" id="IPR011907">
    <property type="entry name" value="RNase_III"/>
</dbReference>
<dbReference type="GO" id="GO:0006364">
    <property type="term" value="P:rRNA processing"/>
    <property type="evidence" value="ECO:0007669"/>
    <property type="project" value="UniProtKB-UniRule"/>
</dbReference>
<dbReference type="HAMAP" id="MF_00104">
    <property type="entry name" value="RNase_III"/>
    <property type="match status" value="1"/>
</dbReference>
<dbReference type="SUPFAM" id="SSF54768">
    <property type="entry name" value="dsRNA-binding domain-like"/>
    <property type="match status" value="1"/>
</dbReference>
<dbReference type="CDD" id="cd10845">
    <property type="entry name" value="DSRM_RNAse_III_family"/>
    <property type="match status" value="1"/>
</dbReference>
<dbReference type="AlphaFoldDB" id="A0A926HTE3"/>
<protein>
    <recommendedName>
        <fullName evidence="15">Ribonuclease 3</fullName>
        <ecNumber evidence="15">3.1.26.3</ecNumber>
    </recommendedName>
    <alternativeName>
        <fullName evidence="15">Ribonuclease III</fullName>
        <shortName evidence="15">RNase III</shortName>
    </alternativeName>
</protein>
<sequence>MRELMERIHYQFQDEQLLHNALSHSSYVNEGRNRGRSSNERLEFLGDSVLSIIVSEYIYTHYKKLPEGDLTKVRASVVCEKSLAEFSRSIDLGRFLLLGRGEEQQNGRERDSILADAFEAMLAAVYLDGGFEAVRGVLMPFIVPAVAAAVEGRVFSDYKTELQEIVQKNKQETLHYELVSSHGPDHDKVFEVAVYLNSNRFATGVGKSKKEAEQQAAKKALELMGES</sequence>
<reference evidence="18" key="1">
    <citation type="submission" date="2020-08" db="EMBL/GenBank/DDBJ databases">
        <title>Genome public.</title>
        <authorList>
            <person name="Liu C."/>
            <person name="Sun Q."/>
        </authorList>
    </citation>
    <scope>NUCLEOTIDE SEQUENCE</scope>
    <source>
        <strain evidence="18">BX7</strain>
    </source>
</reference>
<evidence type="ECO:0000256" key="15">
    <source>
        <dbReference type="HAMAP-Rule" id="MF_00104"/>
    </source>
</evidence>
<dbReference type="GO" id="GO:0006397">
    <property type="term" value="P:mRNA processing"/>
    <property type="evidence" value="ECO:0007669"/>
    <property type="project" value="UniProtKB-UniRule"/>
</dbReference>
<dbReference type="InterPro" id="IPR000999">
    <property type="entry name" value="RNase_III_dom"/>
</dbReference>
<comment type="catalytic activity">
    <reaction evidence="1 15">
        <text>Endonucleolytic cleavage to 5'-phosphomonoester.</text>
        <dbReference type="EC" id="3.1.26.3"/>
    </reaction>
</comment>
<gene>
    <name evidence="15" type="primary">rnc</name>
    <name evidence="18" type="ORF">H8695_00705</name>
</gene>
<dbReference type="InterPro" id="IPR036389">
    <property type="entry name" value="RNase_III_sf"/>
</dbReference>
<comment type="caution">
    <text evidence="18">The sequence shown here is derived from an EMBL/GenBank/DDBJ whole genome shotgun (WGS) entry which is preliminary data.</text>
</comment>
<accession>A0A926HTE3</accession>
<name>A0A926HTE3_9FIRM</name>
<dbReference type="Gene3D" id="1.10.1520.10">
    <property type="entry name" value="Ribonuclease III domain"/>
    <property type="match status" value="1"/>
</dbReference>
<evidence type="ECO:0000256" key="13">
    <source>
        <dbReference type="ARBA" id="ARBA00022842"/>
    </source>
</evidence>
<dbReference type="PROSITE" id="PS00517">
    <property type="entry name" value="RNASE_3_1"/>
    <property type="match status" value="1"/>
</dbReference>
<dbReference type="Proteomes" id="UP000620366">
    <property type="component" value="Unassembled WGS sequence"/>
</dbReference>
<comment type="subunit">
    <text evidence="4 15">Homodimer.</text>
</comment>
<dbReference type="SMART" id="SM00535">
    <property type="entry name" value="RIBOc"/>
    <property type="match status" value="1"/>
</dbReference>
<dbReference type="SUPFAM" id="SSF69065">
    <property type="entry name" value="RNase III domain-like"/>
    <property type="match status" value="1"/>
</dbReference>
<comment type="similarity">
    <text evidence="3">Belongs to the ribonuclease III family.</text>
</comment>
<evidence type="ECO:0000256" key="10">
    <source>
        <dbReference type="ARBA" id="ARBA00022723"/>
    </source>
</evidence>
<evidence type="ECO:0000256" key="9">
    <source>
        <dbReference type="ARBA" id="ARBA00022722"/>
    </source>
</evidence>
<evidence type="ECO:0000256" key="14">
    <source>
        <dbReference type="ARBA" id="ARBA00022884"/>
    </source>
</evidence>
<keyword evidence="8 15" id="KW-0819">tRNA processing</keyword>
<keyword evidence="10 15" id="KW-0479">Metal-binding</keyword>
<dbReference type="FunFam" id="1.10.1520.10:FF:000001">
    <property type="entry name" value="Ribonuclease 3"/>
    <property type="match status" value="1"/>
</dbReference>
<evidence type="ECO:0000313" key="18">
    <source>
        <dbReference type="EMBL" id="MBC8535218.1"/>
    </source>
</evidence>
<dbReference type="SMART" id="SM00358">
    <property type="entry name" value="DSRM"/>
    <property type="match status" value="1"/>
</dbReference>
<dbReference type="InterPro" id="IPR014720">
    <property type="entry name" value="dsRBD_dom"/>
</dbReference>
<dbReference type="PROSITE" id="PS50137">
    <property type="entry name" value="DS_RBD"/>
    <property type="match status" value="1"/>
</dbReference>
<feature type="domain" description="DRBM" evidence="16">
    <location>
        <begin position="157"/>
        <end position="226"/>
    </location>
</feature>
<feature type="binding site" evidence="15">
    <location>
        <position position="116"/>
    </location>
    <ligand>
        <name>Mg(2+)</name>
        <dbReference type="ChEBI" id="CHEBI:18420"/>
    </ligand>
</feature>
<dbReference type="GO" id="GO:0005737">
    <property type="term" value="C:cytoplasm"/>
    <property type="evidence" value="ECO:0007669"/>
    <property type="project" value="UniProtKB-SubCell"/>
</dbReference>
<dbReference type="GO" id="GO:0010468">
    <property type="term" value="P:regulation of gene expression"/>
    <property type="evidence" value="ECO:0007669"/>
    <property type="project" value="TreeGrafter"/>
</dbReference>
<evidence type="ECO:0000256" key="2">
    <source>
        <dbReference type="ARBA" id="ARBA00004496"/>
    </source>
</evidence>
<dbReference type="GO" id="GO:0004525">
    <property type="term" value="F:ribonuclease III activity"/>
    <property type="evidence" value="ECO:0007669"/>
    <property type="project" value="UniProtKB-UniRule"/>
</dbReference>
<dbReference type="GO" id="GO:0042802">
    <property type="term" value="F:identical protein binding"/>
    <property type="evidence" value="ECO:0007669"/>
    <property type="project" value="UniProtKB-ARBA"/>
</dbReference>
<proteinExistence type="inferred from homology"/>
<keyword evidence="5 15" id="KW-0963">Cytoplasm</keyword>
<feature type="binding site" evidence="15">
    <location>
        <position position="119"/>
    </location>
    <ligand>
        <name>Mg(2+)</name>
        <dbReference type="ChEBI" id="CHEBI:18420"/>
    </ligand>
</feature>
<keyword evidence="7 15" id="KW-0507">mRNA processing</keyword>
<dbReference type="GO" id="GO:0008033">
    <property type="term" value="P:tRNA processing"/>
    <property type="evidence" value="ECO:0007669"/>
    <property type="project" value="UniProtKB-KW"/>
</dbReference>
<dbReference type="PANTHER" id="PTHR11207">
    <property type="entry name" value="RIBONUCLEASE III"/>
    <property type="match status" value="1"/>
</dbReference>
<dbReference type="CDD" id="cd00593">
    <property type="entry name" value="RIBOc"/>
    <property type="match status" value="1"/>
</dbReference>
<dbReference type="Gene3D" id="3.30.160.20">
    <property type="match status" value="1"/>
</dbReference>
<evidence type="ECO:0000256" key="4">
    <source>
        <dbReference type="ARBA" id="ARBA00011738"/>
    </source>
</evidence>
<feature type="active site" evidence="15">
    <location>
        <position position="119"/>
    </location>
</feature>
<feature type="active site" evidence="15">
    <location>
        <position position="47"/>
    </location>
</feature>
<dbReference type="GO" id="GO:0046872">
    <property type="term" value="F:metal ion binding"/>
    <property type="evidence" value="ECO:0007669"/>
    <property type="project" value="UniProtKB-KW"/>
</dbReference>
<evidence type="ECO:0000256" key="6">
    <source>
        <dbReference type="ARBA" id="ARBA00022552"/>
    </source>
</evidence>
<dbReference type="EMBL" id="JACRSP010000001">
    <property type="protein sequence ID" value="MBC8535218.1"/>
    <property type="molecule type" value="Genomic_DNA"/>
</dbReference>
<evidence type="ECO:0000256" key="7">
    <source>
        <dbReference type="ARBA" id="ARBA00022664"/>
    </source>
</evidence>
<comment type="function">
    <text evidence="15">Digests double-stranded RNA. Involved in the processing of primary rRNA transcript to yield the immediate precursors to the large and small rRNAs (23S and 16S). Processes some mRNAs, and tRNAs when they are encoded in the rRNA operon. Processes pre-crRNA and tracrRNA of type II CRISPR loci if present in the organism.</text>
</comment>
<keyword evidence="11 15" id="KW-0255">Endonuclease</keyword>
<dbReference type="GO" id="GO:0019843">
    <property type="term" value="F:rRNA binding"/>
    <property type="evidence" value="ECO:0007669"/>
    <property type="project" value="UniProtKB-KW"/>
</dbReference>
<evidence type="ECO:0000256" key="8">
    <source>
        <dbReference type="ARBA" id="ARBA00022694"/>
    </source>
</evidence>
<dbReference type="NCBIfam" id="TIGR02191">
    <property type="entry name" value="RNaseIII"/>
    <property type="match status" value="1"/>
</dbReference>